<name>A0A3G5ADV1_9VIRU</name>
<dbReference type="EMBL" id="MK072390">
    <property type="protein sequence ID" value="AYV83549.1"/>
    <property type="molecule type" value="Genomic_DNA"/>
</dbReference>
<feature type="region of interest" description="Disordered" evidence="1">
    <location>
        <begin position="148"/>
        <end position="172"/>
    </location>
</feature>
<accession>A0A3G5ADV1</accession>
<evidence type="ECO:0000313" key="2">
    <source>
        <dbReference type="EMBL" id="AYV83549.1"/>
    </source>
</evidence>
<evidence type="ECO:0000256" key="1">
    <source>
        <dbReference type="SAM" id="MobiDB-lite"/>
    </source>
</evidence>
<gene>
    <name evidence="2" type="ORF">Hyperionvirus8_33</name>
</gene>
<protein>
    <submittedName>
        <fullName evidence="2">Uncharacterized protein</fullName>
    </submittedName>
</protein>
<proteinExistence type="predicted"/>
<reference evidence="2" key="1">
    <citation type="submission" date="2018-10" db="EMBL/GenBank/DDBJ databases">
        <title>Hidden diversity of soil giant viruses.</title>
        <authorList>
            <person name="Schulz F."/>
            <person name="Alteio L."/>
            <person name="Goudeau D."/>
            <person name="Ryan E.M."/>
            <person name="Malmstrom R.R."/>
            <person name="Blanchard J."/>
            <person name="Woyke T."/>
        </authorList>
    </citation>
    <scope>NUCLEOTIDE SEQUENCE</scope>
    <source>
        <strain evidence="2">HYV1</strain>
    </source>
</reference>
<organism evidence="2">
    <name type="scientific">Hyperionvirus sp</name>
    <dbReference type="NCBI Taxonomy" id="2487770"/>
    <lineage>
        <taxon>Viruses</taxon>
        <taxon>Varidnaviria</taxon>
        <taxon>Bamfordvirae</taxon>
        <taxon>Nucleocytoviricota</taxon>
        <taxon>Megaviricetes</taxon>
        <taxon>Imitervirales</taxon>
        <taxon>Mimiviridae</taxon>
        <taxon>Klosneuvirinae</taxon>
    </lineage>
</organism>
<sequence length="191" mass="21186">MGEDLIEKELKDVEKKIEMLSNVSAAVSVGDVGAIGVDNLKEMVSDFGGGGKKDDVTEEELRKIILERVRNADPEVRNSVVNKIANLKRINPDNRSFTTVNESKRLALLKKLHERRGHLGMRRKPKHILEKMKAEVENQMMVGAALAGGEATPPTTDPINMVGGRRKNNSRGRNRVAKLKQFRAAADHLDT</sequence>